<dbReference type="GO" id="GO:0008610">
    <property type="term" value="P:lipid biosynthetic process"/>
    <property type="evidence" value="ECO:0007669"/>
    <property type="project" value="UniProtKB-ARBA"/>
</dbReference>
<dbReference type="EMBL" id="VFOZ01000001">
    <property type="protein sequence ID" value="TQM01580.1"/>
    <property type="molecule type" value="Genomic_DNA"/>
</dbReference>
<dbReference type="GO" id="GO:0009403">
    <property type="term" value="P:toxin biosynthetic process"/>
    <property type="evidence" value="ECO:0007669"/>
    <property type="project" value="UniProtKB-ARBA"/>
</dbReference>
<dbReference type="Pfam" id="PF00501">
    <property type="entry name" value="AMP-binding"/>
    <property type="match status" value="1"/>
</dbReference>
<dbReference type="PROSITE" id="PS50075">
    <property type="entry name" value="CARRIER"/>
    <property type="match status" value="1"/>
</dbReference>
<dbReference type="SUPFAM" id="SSF47336">
    <property type="entry name" value="ACP-like"/>
    <property type="match status" value="1"/>
</dbReference>
<sequence>MWISEAWDGGPCVVAPATLPDLFAEQVRRAPDAIAVVHEDLTLTYRELDARANRLAHALAARGAGPERVVALAVPRSADLIVAELAVLKAGAAYLPLDLDHPAERIAYMLDDARPACAVTTEAGAGAFTTLPVVALDAPEVVAELRRLPGTAPAVTPHVLGTAYVIYTSGSTGRPKGVQLSHAGVAKLVSTQRERFGAGDGIRVLQFASPSFDVAFWDLCLALLSGGRLVVVPSERRVPGPELTEYAWANAVNFMILPPALLAALPPGLDLPPGILLAGTERVSPELVARWGAGRRMFNAYGPTEATVNSTLGECDPAAPGGSVPIGRPDPGTRAYVLDDALRPVPQGTPGELYLSGPGLARGYLGRPGLTAERFVADPFGDDGERMYRTGDLVRWLDDGRLDFLGRVDEQVKVRGHRIEPGEIESVLARHPAVGQAAVIVREDRTGDRRLTAYVVPAATPAHRDEEDEQATVAEWKDLHELLYRAGSAERPEENFTGWNSSYDGTPIPLPEMREWRDATVARIAGLGPRHLLEIGVGSGLLLSRLAPACESYWGLDLSEEAVAALRASLQDRPGLAAKVELRAQPAHDLGGLPEGRFDTIVINSVAQYFPSAGYLLDVLRRCTALLAPGGRIFVGDVRNLRLLRHFREATGSTPAGDVLAWENELLLDPDFFASLPSLIPALASADVRVKRARHHNELSRYRYDVILHTTPAGTRTPAVLRWGADVPDLDALRVRLAGRQGPLRLTGVPNGRLGAGVDPEAFQELAERVFVTWTGDSGRGDLDVLFTTDEHADGLYVPGAPPRDGLANTPAAFRDETSLVKALRVHAQRWLPDYMVPAAFVVLPRLPVLTSGKLDRAALPAPDLAASAGGRPARDEREATLCGLFAEVLGVPGVGIDDDFFALGGDSIVSIQLVLRARASGLVCTPRQVFQRRTVAELATVVTALDPEVAADPGDGAGEVPFTPILRWLDECGGDIRGFSQSLLVTTPAGLTGAGLEAILQAVADKHDLLRAVLVRGTADRPGHLRVRPRGEVRAAGWIRRLSGSWEDGLAEAVARLAPEDGLMVQAVWFDAGTERPGRLLLVIHHAVIDGVSWRILPGDLESAWADLSAGRPPALEPAGTSFRRWSTALAETDRTGELGLWTGMLTGPDPALTHRPLDPVEDVRSVRHHTVRLSTERTAPLLTTVPAAFHAEVNDVLLTALALAVGDWRRRRGLGDLTEVLIALEGHGREEQVVANADLSRTLGWFTSIFPVRLAPGTTALTGGPETGAALKRVKEQLRALPDHGLGYGLLRHLDTETGPVLAKLAVPQISFNYLGRFAVADAPDAPWRPVAGAGVLAGGFDAAMPVAPYTLEVNAYTQDTAEGPELAVTWAWPGTLLDETAVADLAATWFRALDGLADSGAGGHTPSDLTLALGQDEIEEFEAEWR</sequence>
<dbReference type="FunFam" id="3.40.50.12780:FF:000012">
    <property type="entry name" value="Non-ribosomal peptide synthetase"/>
    <property type="match status" value="1"/>
</dbReference>
<dbReference type="Pfam" id="PF00550">
    <property type="entry name" value="PP-binding"/>
    <property type="match status" value="1"/>
</dbReference>
<evidence type="ECO:0000256" key="4">
    <source>
        <dbReference type="ARBA" id="ARBA00022737"/>
    </source>
</evidence>
<dbReference type="CDD" id="cd02440">
    <property type="entry name" value="AdoMet_MTases"/>
    <property type="match status" value="1"/>
</dbReference>
<organism evidence="7 8">
    <name type="scientific">Actinoallomurus bryophytorum</name>
    <dbReference type="NCBI Taxonomy" id="1490222"/>
    <lineage>
        <taxon>Bacteria</taxon>
        <taxon>Bacillati</taxon>
        <taxon>Actinomycetota</taxon>
        <taxon>Actinomycetes</taxon>
        <taxon>Streptosporangiales</taxon>
        <taxon>Thermomonosporaceae</taxon>
        <taxon>Actinoallomurus</taxon>
    </lineage>
</organism>
<dbReference type="InterPro" id="IPR036736">
    <property type="entry name" value="ACP-like_sf"/>
</dbReference>
<dbReference type="GO" id="GO:0043041">
    <property type="term" value="P:amino acid activation for nonribosomal peptide biosynthetic process"/>
    <property type="evidence" value="ECO:0007669"/>
    <property type="project" value="TreeGrafter"/>
</dbReference>
<dbReference type="FunFam" id="3.40.50.980:FF:000001">
    <property type="entry name" value="Non-ribosomal peptide synthetase"/>
    <property type="match status" value="1"/>
</dbReference>
<dbReference type="Gene3D" id="3.40.50.980">
    <property type="match status" value="2"/>
</dbReference>
<dbReference type="InterPro" id="IPR045851">
    <property type="entry name" value="AMP-bd_C_sf"/>
</dbReference>
<dbReference type="Gene3D" id="3.40.50.150">
    <property type="entry name" value="Vaccinia Virus protein VP39"/>
    <property type="match status" value="1"/>
</dbReference>
<dbReference type="PROSITE" id="PS00455">
    <property type="entry name" value="AMP_BINDING"/>
    <property type="match status" value="1"/>
</dbReference>
<dbReference type="SUPFAM" id="SSF52777">
    <property type="entry name" value="CoA-dependent acyltransferases"/>
    <property type="match status" value="2"/>
</dbReference>
<dbReference type="GO" id="GO:0017000">
    <property type="term" value="P:antibiotic biosynthetic process"/>
    <property type="evidence" value="ECO:0007669"/>
    <property type="project" value="UniProtKB-KW"/>
</dbReference>
<keyword evidence="4" id="KW-0677">Repeat</keyword>
<keyword evidence="2" id="KW-0596">Phosphopantetheine</keyword>
<dbReference type="FunFam" id="2.30.38.10:FF:000001">
    <property type="entry name" value="Non-ribosomal peptide synthetase PvdI"/>
    <property type="match status" value="1"/>
</dbReference>
<dbReference type="InterPro" id="IPR020806">
    <property type="entry name" value="PKS_PP-bd"/>
</dbReference>
<evidence type="ECO:0000313" key="7">
    <source>
        <dbReference type="EMBL" id="TQM01580.1"/>
    </source>
</evidence>
<dbReference type="Pfam" id="PF08242">
    <property type="entry name" value="Methyltransf_12"/>
    <property type="match status" value="1"/>
</dbReference>
<dbReference type="InterPro" id="IPR009081">
    <property type="entry name" value="PP-bd_ACP"/>
</dbReference>
<evidence type="ECO:0000259" key="6">
    <source>
        <dbReference type="PROSITE" id="PS50075"/>
    </source>
</evidence>
<comment type="cofactor">
    <cofactor evidence="1">
        <name>pantetheine 4'-phosphate</name>
        <dbReference type="ChEBI" id="CHEBI:47942"/>
    </cofactor>
</comment>
<dbReference type="Gene3D" id="3.30.559.10">
    <property type="entry name" value="Chloramphenicol acetyltransferase-like domain"/>
    <property type="match status" value="1"/>
</dbReference>
<dbReference type="PANTHER" id="PTHR45527:SF1">
    <property type="entry name" value="FATTY ACID SYNTHASE"/>
    <property type="match status" value="1"/>
</dbReference>
<dbReference type="SUPFAM" id="SSF53335">
    <property type="entry name" value="S-adenosyl-L-methionine-dependent methyltransferases"/>
    <property type="match status" value="1"/>
</dbReference>
<dbReference type="Gene3D" id="1.10.1200.10">
    <property type="entry name" value="ACP-like"/>
    <property type="match status" value="1"/>
</dbReference>
<dbReference type="InterPro" id="IPR010060">
    <property type="entry name" value="NRPS_synth"/>
</dbReference>
<dbReference type="Gene3D" id="2.30.38.10">
    <property type="entry name" value="Luciferase, Domain 3"/>
    <property type="match status" value="1"/>
</dbReference>
<evidence type="ECO:0000256" key="2">
    <source>
        <dbReference type="ARBA" id="ARBA00022450"/>
    </source>
</evidence>
<protein>
    <submittedName>
        <fullName evidence="7">Non-ribosomal peptide synthase protein (TIGR01720 family)/amino acid adenylation domain-containing protein</fullName>
    </submittedName>
</protein>
<comment type="caution">
    <text evidence="7">The sequence shown here is derived from an EMBL/GenBank/DDBJ whole genome shotgun (WGS) entry which is preliminary data.</text>
</comment>
<evidence type="ECO:0000256" key="5">
    <source>
        <dbReference type="ARBA" id="ARBA00023194"/>
    </source>
</evidence>
<dbReference type="InterPro" id="IPR013217">
    <property type="entry name" value="Methyltransf_12"/>
</dbReference>
<dbReference type="InterPro" id="IPR020845">
    <property type="entry name" value="AMP-binding_CS"/>
</dbReference>
<dbReference type="GO" id="GO:0031177">
    <property type="term" value="F:phosphopantetheine binding"/>
    <property type="evidence" value="ECO:0007669"/>
    <property type="project" value="InterPro"/>
</dbReference>
<dbReference type="InterPro" id="IPR023213">
    <property type="entry name" value="CAT-like_dom_sf"/>
</dbReference>
<dbReference type="SUPFAM" id="SSF56801">
    <property type="entry name" value="Acetyl-CoA synthetase-like"/>
    <property type="match status" value="1"/>
</dbReference>
<dbReference type="PANTHER" id="PTHR45527">
    <property type="entry name" value="NONRIBOSOMAL PEPTIDE SYNTHETASE"/>
    <property type="match status" value="1"/>
</dbReference>
<evidence type="ECO:0000313" key="8">
    <source>
        <dbReference type="Proteomes" id="UP000316096"/>
    </source>
</evidence>
<dbReference type="Pfam" id="PF13193">
    <property type="entry name" value="AMP-binding_C"/>
    <property type="match status" value="1"/>
</dbReference>
<reference evidence="7 8" key="1">
    <citation type="submission" date="2019-06" db="EMBL/GenBank/DDBJ databases">
        <title>Sequencing the genomes of 1000 actinobacteria strains.</title>
        <authorList>
            <person name="Klenk H.-P."/>
        </authorList>
    </citation>
    <scope>NUCLEOTIDE SEQUENCE [LARGE SCALE GENOMIC DNA]</scope>
    <source>
        <strain evidence="7 8">DSM 102200</strain>
    </source>
</reference>
<keyword evidence="3" id="KW-0597">Phosphoprotein</keyword>
<dbReference type="InterPro" id="IPR010071">
    <property type="entry name" value="AA_adenyl_dom"/>
</dbReference>
<dbReference type="Gene3D" id="3.30.559.30">
    <property type="entry name" value="Nonribosomal peptide synthetase, condensation domain"/>
    <property type="match status" value="1"/>
</dbReference>
<dbReference type="Pfam" id="PF00668">
    <property type="entry name" value="Condensation"/>
    <property type="match status" value="1"/>
</dbReference>
<dbReference type="GO" id="GO:0003824">
    <property type="term" value="F:catalytic activity"/>
    <property type="evidence" value="ECO:0007669"/>
    <property type="project" value="InterPro"/>
</dbReference>
<keyword evidence="5" id="KW-0045">Antibiotic biosynthesis</keyword>
<dbReference type="GO" id="GO:0005737">
    <property type="term" value="C:cytoplasm"/>
    <property type="evidence" value="ECO:0007669"/>
    <property type="project" value="TreeGrafter"/>
</dbReference>
<dbReference type="Gene3D" id="3.30.300.30">
    <property type="match status" value="2"/>
</dbReference>
<dbReference type="InterPro" id="IPR000873">
    <property type="entry name" value="AMP-dep_synth/lig_dom"/>
</dbReference>
<dbReference type="InterPro" id="IPR001242">
    <property type="entry name" value="Condensation_dom"/>
</dbReference>
<name>A0A543CWW1_9ACTN</name>
<evidence type="ECO:0000256" key="3">
    <source>
        <dbReference type="ARBA" id="ARBA00022553"/>
    </source>
</evidence>
<proteinExistence type="predicted"/>
<gene>
    <name evidence="7" type="ORF">FB559_7343</name>
</gene>
<dbReference type="NCBIfam" id="TIGR01733">
    <property type="entry name" value="AA-adenyl-dom"/>
    <property type="match status" value="1"/>
</dbReference>
<keyword evidence="8" id="KW-1185">Reference proteome</keyword>
<dbReference type="InterPro" id="IPR029063">
    <property type="entry name" value="SAM-dependent_MTases_sf"/>
</dbReference>
<dbReference type="SMART" id="SM00823">
    <property type="entry name" value="PKS_PP"/>
    <property type="match status" value="1"/>
</dbReference>
<dbReference type="NCBIfam" id="TIGR01720">
    <property type="entry name" value="NRPS-para261"/>
    <property type="match status" value="1"/>
</dbReference>
<dbReference type="Proteomes" id="UP000316096">
    <property type="component" value="Unassembled WGS sequence"/>
</dbReference>
<accession>A0A543CWW1</accession>
<dbReference type="OrthoDB" id="3671989at2"/>
<feature type="domain" description="Carrier" evidence="6">
    <location>
        <begin position="873"/>
        <end position="947"/>
    </location>
</feature>
<dbReference type="RefSeq" id="WP_141961397.1">
    <property type="nucleotide sequence ID" value="NZ_VFOZ01000001.1"/>
</dbReference>
<dbReference type="InterPro" id="IPR025110">
    <property type="entry name" value="AMP-bd_C"/>
</dbReference>
<evidence type="ECO:0000256" key="1">
    <source>
        <dbReference type="ARBA" id="ARBA00001957"/>
    </source>
</evidence>
<dbReference type="FunFam" id="1.10.1200.10:FF:000005">
    <property type="entry name" value="Nonribosomal peptide synthetase 1"/>
    <property type="match status" value="1"/>
</dbReference>